<protein>
    <submittedName>
        <fullName evidence="1">Uncharacterized protein</fullName>
    </submittedName>
</protein>
<dbReference type="EMBL" id="FNGP01000003">
    <property type="protein sequence ID" value="SDL56547.1"/>
    <property type="molecule type" value="Genomic_DNA"/>
</dbReference>
<accession>A0A1G9L4A1</accession>
<evidence type="ECO:0000313" key="2">
    <source>
        <dbReference type="Proteomes" id="UP000199475"/>
    </source>
</evidence>
<proteinExistence type="predicted"/>
<dbReference type="STRING" id="686624.SAMN04488242_1994"/>
<reference evidence="1 2" key="1">
    <citation type="submission" date="2016-10" db="EMBL/GenBank/DDBJ databases">
        <authorList>
            <person name="de Groot N.N."/>
        </authorList>
    </citation>
    <scope>NUCLEOTIDE SEQUENCE [LARGE SCALE GENOMIC DNA]</scope>
    <source>
        <strain evidence="1 2">CGMCC 1.9159</strain>
    </source>
</reference>
<dbReference type="RefSeq" id="WP_093251557.1">
    <property type="nucleotide sequence ID" value="NZ_FNGP01000003.1"/>
</dbReference>
<evidence type="ECO:0000313" key="1">
    <source>
        <dbReference type="EMBL" id="SDL56547.1"/>
    </source>
</evidence>
<dbReference type="AlphaFoldDB" id="A0A1G9L4A1"/>
<gene>
    <name evidence="1" type="ORF">SAMN04488242_1994</name>
</gene>
<sequence>MIWVAVALLVLGLAGLLFVVGYALALRRRFTELRHEASLLKSTVDEFRAVVADPGPRPTD</sequence>
<name>A0A1G9L4A1_9ACTN</name>
<dbReference type="Proteomes" id="UP000199475">
    <property type="component" value="Unassembled WGS sequence"/>
</dbReference>
<organism evidence="1 2">
    <name type="scientific">Tessaracoccus oleiagri</name>
    <dbReference type="NCBI Taxonomy" id="686624"/>
    <lineage>
        <taxon>Bacteria</taxon>
        <taxon>Bacillati</taxon>
        <taxon>Actinomycetota</taxon>
        <taxon>Actinomycetes</taxon>
        <taxon>Propionibacteriales</taxon>
        <taxon>Propionibacteriaceae</taxon>
        <taxon>Tessaracoccus</taxon>
    </lineage>
</organism>
<keyword evidence="2" id="KW-1185">Reference proteome</keyword>